<protein>
    <submittedName>
        <fullName evidence="2">Uncharacterized protein</fullName>
    </submittedName>
</protein>
<dbReference type="AlphaFoldDB" id="A0A5N6VI46"/>
<sequence length="62" mass="6948">MDNLSQKNKEGWGRALSPENLCDVISSFDDILPLLLMIILVFPFLLFCALPARLTKSMSCDC</sequence>
<accession>A0A5N6VI46</accession>
<reference evidence="3" key="1">
    <citation type="submission" date="2019-04" db="EMBL/GenBank/DDBJ databases">
        <title>Friends and foes A comparative genomics studyof 23 Aspergillus species from section Flavi.</title>
        <authorList>
            <consortium name="DOE Joint Genome Institute"/>
            <person name="Kjaerbolling I."/>
            <person name="Vesth T."/>
            <person name="Frisvad J.C."/>
            <person name="Nybo J.L."/>
            <person name="Theobald S."/>
            <person name="Kildgaard S."/>
            <person name="Isbrandt T."/>
            <person name="Kuo A."/>
            <person name="Sato A."/>
            <person name="Lyhne E.K."/>
            <person name="Kogle M.E."/>
            <person name="Wiebenga A."/>
            <person name="Kun R.S."/>
            <person name="Lubbers R.J."/>
            <person name="Makela M.R."/>
            <person name="Barry K."/>
            <person name="Chovatia M."/>
            <person name="Clum A."/>
            <person name="Daum C."/>
            <person name="Haridas S."/>
            <person name="He G."/>
            <person name="LaButti K."/>
            <person name="Lipzen A."/>
            <person name="Mondo S."/>
            <person name="Riley R."/>
            <person name="Salamov A."/>
            <person name="Simmons B.A."/>
            <person name="Magnuson J.K."/>
            <person name="Henrissat B."/>
            <person name="Mortensen U.H."/>
            <person name="Larsen T.O."/>
            <person name="Devries R.P."/>
            <person name="Grigoriev I.V."/>
            <person name="Machida M."/>
            <person name="Baker S.E."/>
            <person name="Andersen M.R."/>
        </authorList>
    </citation>
    <scope>NUCLEOTIDE SEQUENCE [LARGE SCALE GENOMIC DNA]</scope>
    <source>
        <strain evidence="3">CBS 130015</strain>
    </source>
</reference>
<keyword evidence="1" id="KW-0472">Membrane</keyword>
<evidence type="ECO:0000313" key="3">
    <source>
        <dbReference type="Proteomes" id="UP000325433"/>
    </source>
</evidence>
<name>A0A5N6VI46_9EURO</name>
<evidence type="ECO:0000313" key="2">
    <source>
        <dbReference type="EMBL" id="KAE8308187.1"/>
    </source>
</evidence>
<dbReference type="Proteomes" id="UP000325433">
    <property type="component" value="Unassembled WGS sequence"/>
</dbReference>
<evidence type="ECO:0000256" key="1">
    <source>
        <dbReference type="SAM" id="Phobius"/>
    </source>
</evidence>
<keyword evidence="1" id="KW-0812">Transmembrane</keyword>
<keyword evidence="1" id="KW-1133">Transmembrane helix</keyword>
<proteinExistence type="predicted"/>
<organism evidence="2 3">
    <name type="scientific">Aspergillus transmontanensis</name>
    <dbReference type="NCBI Taxonomy" id="1034304"/>
    <lineage>
        <taxon>Eukaryota</taxon>
        <taxon>Fungi</taxon>
        <taxon>Dikarya</taxon>
        <taxon>Ascomycota</taxon>
        <taxon>Pezizomycotina</taxon>
        <taxon>Eurotiomycetes</taxon>
        <taxon>Eurotiomycetidae</taxon>
        <taxon>Eurotiales</taxon>
        <taxon>Aspergillaceae</taxon>
        <taxon>Aspergillus</taxon>
        <taxon>Aspergillus subgen. Circumdati</taxon>
    </lineage>
</organism>
<gene>
    <name evidence="2" type="ORF">BDV41DRAFT_552314</name>
</gene>
<dbReference type="EMBL" id="ML738389">
    <property type="protein sequence ID" value="KAE8308187.1"/>
    <property type="molecule type" value="Genomic_DNA"/>
</dbReference>
<keyword evidence="3" id="KW-1185">Reference proteome</keyword>
<feature type="transmembrane region" description="Helical" evidence="1">
    <location>
        <begin position="31"/>
        <end position="50"/>
    </location>
</feature>